<dbReference type="SUPFAM" id="SSF50978">
    <property type="entry name" value="WD40 repeat-like"/>
    <property type="match status" value="1"/>
</dbReference>
<keyword evidence="7" id="KW-0418">Kinase</keyword>
<dbReference type="Proteomes" id="UP001385951">
    <property type="component" value="Unassembled WGS sequence"/>
</dbReference>
<evidence type="ECO:0000256" key="3">
    <source>
        <dbReference type="ARBA" id="ARBA00022574"/>
    </source>
</evidence>
<dbReference type="Gene3D" id="1.25.10.10">
    <property type="entry name" value="Leucine-rich Repeat Variant"/>
    <property type="match status" value="2"/>
</dbReference>
<dbReference type="InterPro" id="IPR011989">
    <property type="entry name" value="ARM-like"/>
</dbReference>
<dbReference type="SMART" id="SM00320">
    <property type="entry name" value="WD40"/>
    <property type="match status" value="5"/>
</dbReference>
<dbReference type="GO" id="GO:0034271">
    <property type="term" value="C:phosphatidylinositol 3-kinase complex, class III, type I"/>
    <property type="evidence" value="ECO:0007669"/>
    <property type="project" value="TreeGrafter"/>
</dbReference>
<dbReference type="Pfam" id="PF22956">
    <property type="entry name" value="VPS15-like_hel"/>
    <property type="match status" value="1"/>
</dbReference>
<dbReference type="InterPro" id="IPR011009">
    <property type="entry name" value="Kinase-like_dom_sf"/>
</dbReference>
<feature type="repeat" description="WD" evidence="10">
    <location>
        <begin position="1196"/>
        <end position="1237"/>
    </location>
</feature>
<evidence type="ECO:0000256" key="7">
    <source>
        <dbReference type="ARBA" id="ARBA00022777"/>
    </source>
</evidence>
<dbReference type="PANTHER" id="PTHR17583:SF0">
    <property type="entry name" value="PHOSPHOINOSITIDE 3-KINASE REGULATORY SUBUNIT 4"/>
    <property type="match status" value="1"/>
</dbReference>
<dbReference type="GO" id="GO:0071561">
    <property type="term" value="C:nucleus-vacuole junction"/>
    <property type="evidence" value="ECO:0007669"/>
    <property type="project" value="TreeGrafter"/>
</dbReference>
<name>A0AAW0G2J9_9APHY</name>
<dbReference type="Pfam" id="PF00069">
    <property type="entry name" value="Pkinase"/>
    <property type="match status" value="1"/>
</dbReference>
<dbReference type="Gene3D" id="2.130.10.10">
    <property type="entry name" value="YVTN repeat-like/Quinoprotein amine dehydrogenase"/>
    <property type="match status" value="2"/>
</dbReference>
<evidence type="ECO:0000256" key="10">
    <source>
        <dbReference type="PROSITE-ProRule" id="PRU00221"/>
    </source>
</evidence>
<feature type="region of interest" description="Disordered" evidence="11">
    <location>
        <begin position="1011"/>
        <end position="1064"/>
    </location>
</feature>
<dbReference type="InterPro" id="IPR008271">
    <property type="entry name" value="Ser/Thr_kinase_AS"/>
</dbReference>
<dbReference type="SMART" id="SM00220">
    <property type="entry name" value="S_TKc"/>
    <property type="match status" value="1"/>
</dbReference>
<dbReference type="PROSITE" id="PS50294">
    <property type="entry name" value="WD_REPEATS_REGION"/>
    <property type="match status" value="1"/>
</dbReference>
<proteinExistence type="predicted"/>
<feature type="region of interest" description="Disordered" evidence="11">
    <location>
        <begin position="203"/>
        <end position="222"/>
    </location>
</feature>
<feature type="region of interest" description="Disordered" evidence="11">
    <location>
        <begin position="1508"/>
        <end position="1529"/>
    </location>
</feature>
<dbReference type="PROSITE" id="PS50082">
    <property type="entry name" value="WD_REPEATS_2"/>
    <property type="match status" value="2"/>
</dbReference>
<dbReference type="GO" id="GO:0005770">
    <property type="term" value="C:late endosome"/>
    <property type="evidence" value="ECO:0007669"/>
    <property type="project" value="TreeGrafter"/>
</dbReference>
<evidence type="ECO:0000256" key="2">
    <source>
        <dbReference type="ARBA" id="ARBA00022527"/>
    </source>
</evidence>
<feature type="compositionally biased region" description="Basic and acidic residues" evidence="11">
    <location>
        <begin position="204"/>
        <end position="222"/>
    </location>
</feature>
<evidence type="ECO:0000256" key="6">
    <source>
        <dbReference type="ARBA" id="ARBA00022741"/>
    </source>
</evidence>
<dbReference type="EMBL" id="JASBNA010000029">
    <property type="protein sequence ID" value="KAK7683787.1"/>
    <property type="molecule type" value="Genomic_DNA"/>
</dbReference>
<keyword evidence="5" id="KW-0677">Repeat</keyword>
<feature type="repeat" description="WD" evidence="10">
    <location>
        <begin position="1567"/>
        <end position="1590"/>
    </location>
</feature>
<dbReference type="InterPro" id="IPR021133">
    <property type="entry name" value="HEAT_type_2"/>
</dbReference>
<dbReference type="InterPro" id="IPR000719">
    <property type="entry name" value="Prot_kinase_dom"/>
</dbReference>
<feature type="compositionally biased region" description="Low complexity" evidence="11">
    <location>
        <begin position="1053"/>
        <end position="1063"/>
    </location>
</feature>
<dbReference type="GO" id="GO:0016236">
    <property type="term" value="P:macroautophagy"/>
    <property type="evidence" value="ECO:0007669"/>
    <property type="project" value="InterPro"/>
</dbReference>
<evidence type="ECO:0000256" key="8">
    <source>
        <dbReference type="ARBA" id="ARBA00022840"/>
    </source>
</evidence>
<keyword evidence="6" id="KW-0547">Nucleotide-binding</keyword>
<evidence type="ECO:0000313" key="14">
    <source>
        <dbReference type="Proteomes" id="UP001385951"/>
    </source>
</evidence>
<keyword evidence="2" id="KW-0723">Serine/threonine-protein kinase</keyword>
<gene>
    <name evidence="13" type="ORF">QCA50_013163</name>
</gene>
<dbReference type="SUPFAM" id="SSF48371">
    <property type="entry name" value="ARM repeat"/>
    <property type="match status" value="1"/>
</dbReference>
<evidence type="ECO:0000313" key="13">
    <source>
        <dbReference type="EMBL" id="KAK7683787.1"/>
    </source>
</evidence>
<reference evidence="13 14" key="1">
    <citation type="submission" date="2022-09" db="EMBL/GenBank/DDBJ databases">
        <authorList>
            <person name="Palmer J.M."/>
        </authorList>
    </citation>
    <scope>NUCLEOTIDE SEQUENCE [LARGE SCALE GENOMIC DNA]</scope>
    <source>
        <strain evidence="13 14">DSM 7382</strain>
    </source>
</reference>
<dbReference type="GO" id="GO:0045324">
    <property type="term" value="P:late endosome to vacuole transport"/>
    <property type="evidence" value="ECO:0007669"/>
    <property type="project" value="InterPro"/>
</dbReference>
<dbReference type="GO" id="GO:0006623">
    <property type="term" value="P:protein targeting to vacuole"/>
    <property type="evidence" value="ECO:0007669"/>
    <property type="project" value="TreeGrafter"/>
</dbReference>
<dbReference type="InterPro" id="IPR045162">
    <property type="entry name" value="Vps15-like"/>
</dbReference>
<dbReference type="InterPro" id="IPR015943">
    <property type="entry name" value="WD40/YVTN_repeat-like_dom_sf"/>
</dbReference>
<keyword evidence="4" id="KW-0808">Transferase</keyword>
<dbReference type="GO" id="GO:0004674">
    <property type="term" value="F:protein serine/threonine kinase activity"/>
    <property type="evidence" value="ECO:0007669"/>
    <property type="project" value="UniProtKB-KW"/>
</dbReference>
<dbReference type="Gene3D" id="1.10.510.10">
    <property type="entry name" value="Transferase(Phosphotransferase) domain 1"/>
    <property type="match status" value="1"/>
</dbReference>
<evidence type="ECO:0000256" key="4">
    <source>
        <dbReference type="ARBA" id="ARBA00022679"/>
    </source>
</evidence>
<keyword evidence="3 10" id="KW-0853">WD repeat</keyword>
<sequence>MGNAQSLTRTSGALDSFVAELGSDVVYERSLGSARFLKTVRCRHKNGYLVVKIFIKPDPGVSLRKEHRKFKSARDALADLPNIYTYQSFVETDKAGYLVRQWVASSLYDRISTRPFLSPIEKKWLAFQLLNALREARNRKIAHGDLKTSNILITSWNWLYLSDFAPHKPALLPLDDPADFSFYFDTSGRRTCYIAPERFYTAESHPESSRRRDKDQAGEAKKDNKVTEAMDCFSAGCVLAELFLEGAPLFTLSQLFKYREGELNVDPQLSAIDDEGVRALIKQMISIDPVVRPTFDSLLHNARGTVFPETFYSYLHNYVATVNEISSSSPFHFPPQSHLASAIASPISPQPSLAKNTVIATTSSGAVVNGGLSDVFNEPLPSDSDHRMDKIWSDYESVEPYLLSTPLEEEDLEKTIKEPVTVEYAHPSAGIMGQPLQDIFPVELNIPNRESSLLKGISNSKRASHTDGPALILLALITANVRTCTLPSSKRKALDVFLALAPHLTDEAKLDRMVPYVIELLGDDSPSVRSGAIRTLMQILMLVTVITPSNASIFPEYIIPALTPLVRDPEVSVRAMYAQSVVALADTAVRYLEMGQALRAHGAYSGTRRVGEALEYDEAHFEVSYDASMLELQTAIQEHLTNLLVDPSPVVKRAVLHNISALCIFLGRQRTNDVLLSHMITYLNDREWLLRYAFFDCIVDVAACAGGRSLEEYILPLMIQALSDVEETIVAKVLAALTSLCELGLFQKMKIWEMMSATLGFLYHPNVWIRQGAAGFLAAAAKHLPPSDVWCILYPSLKYFLRSEVKDVDERSLLMAMKSPLSRPVFDAAVQWAMKAEKAPFWRSHRSTKTESPRESLTAVRVTGVGARSKSDEDEAQLAKLQALGMSSSDEAKLMAMRDYILKLARSVSSFASRVSFEPESESLKNTTTVELQRLSVTPQTIFLKTLSGDVTVRPTRLLPISRPPSDLASRISAIGSPRSHRTLSIDHSAGITPAPFEDLRRRLAAINSSASSLSVSPNLREPRSPTIPVPEPQLFPSSLDTPVSDVPLERPSSPSESVTSSSFRGATQFLHAGDGQKAAPSVGSSRANAVGLLDAHSTIHLEGGTPDRSSSPVSIAGTIRGIERTFPPISSYDGHEPGISNMLEHLYLDNNRDLQNDFGPAVHEGPIRRRNAGRHSYVSRDGNHRRLEANLIAHLSSHSDAITGLAISPDHTFFISASDDKTLKVWDTARLERNVTSKPRHTYSQHHSKIKAVCVVEGTHCFVSAAEDGSIHVVRVHVSGGQNGGSGLPKYGKLQVVREHRLENPGEYVTCMTHYMTESSSNLLFATTHCNIVTLDLRTLRITQTLENPRHLGPITSICLDRKRSWVVCGTSTGILSLWDLRFGIMIKSWKAGVALQGKSARIYQCILHPTKGKGRWILVAVGTTARDADADSEMISPSQTLVEVWDIEKTAVMESFITRRASSTPDTIDEPREIPGDDAEMSPAAAIAALVQARQEHGTGIFDFSSRRRSGAQSSREYLPPPIQPSPDVRAMIIGTELGGHHPGHRSAMAEPLDLQSGKTSSRGFLVTGSEDQRLRYWDFARPERSTILSGPDVDADKPGYSWAQSNAGATSYVETWNNVADSSLNNRPPQRLSLINHNQQTLLRAHQDTVTTILSLESPFRGGIVSGDRAGVLKVWRVEGFENS</sequence>
<dbReference type="PROSITE" id="PS50077">
    <property type="entry name" value="HEAT_REPEAT"/>
    <property type="match status" value="2"/>
</dbReference>
<dbReference type="InterPro" id="IPR016024">
    <property type="entry name" value="ARM-type_fold"/>
</dbReference>
<evidence type="ECO:0000259" key="12">
    <source>
        <dbReference type="PROSITE" id="PS50011"/>
    </source>
</evidence>
<keyword evidence="14" id="KW-1185">Reference proteome</keyword>
<dbReference type="GO" id="GO:0005524">
    <property type="term" value="F:ATP binding"/>
    <property type="evidence" value="ECO:0007669"/>
    <property type="project" value="UniProtKB-KW"/>
</dbReference>
<dbReference type="Pfam" id="PF00400">
    <property type="entry name" value="WD40"/>
    <property type="match status" value="1"/>
</dbReference>
<dbReference type="PROSITE" id="PS50011">
    <property type="entry name" value="PROTEIN_KINASE_DOM"/>
    <property type="match status" value="1"/>
</dbReference>
<comment type="caution">
    <text evidence="13">The sequence shown here is derived from an EMBL/GenBank/DDBJ whole genome shotgun (WGS) entry which is preliminary data.</text>
</comment>
<dbReference type="InterPro" id="IPR055231">
    <property type="entry name" value="2AA_helical"/>
</dbReference>
<feature type="repeat" description="HEAT" evidence="9">
    <location>
        <begin position="558"/>
        <end position="588"/>
    </location>
</feature>
<dbReference type="InterPro" id="IPR036322">
    <property type="entry name" value="WD40_repeat_dom_sf"/>
</dbReference>
<accession>A0AAW0G2J9</accession>
<dbReference type="GO" id="GO:0034272">
    <property type="term" value="C:phosphatidylinositol 3-kinase complex, class III, type II"/>
    <property type="evidence" value="ECO:0007669"/>
    <property type="project" value="TreeGrafter"/>
</dbReference>
<evidence type="ECO:0000256" key="11">
    <source>
        <dbReference type="SAM" id="MobiDB-lite"/>
    </source>
</evidence>
<dbReference type="PROSITE" id="PS00108">
    <property type="entry name" value="PROTEIN_KINASE_ST"/>
    <property type="match status" value="1"/>
</dbReference>
<organism evidence="13 14">
    <name type="scientific">Cerrena zonata</name>
    <dbReference type="NCBI Taxonomy" id="2478898"/>
    <lineage>
        <taxon>Eukaryota</taxon>
        <taxon>Fungi</taxon>
        <taxon>Dikarya</taxon>
        <taxon>Basidiomycota</taxon>
        <taxon>Agaricomycotina</taxon>
        <taxon>Agaricomycetes</taxon>
        <taxon>Polyporales</taxon>
        <taxon>Cerrenaceae</taxon>
        <taxon>Cerrena</taxon>
    </lineage>
</organism>
<dbReference type="EC" id="2.7.11.1" evidence="1"/>
<protein>
    <recommendedName>
        <fullName evidence="1">non-specific serine/threonine protein kinase</fullName>
        <ecNumber evidence="1">2.7.11.1</ecNumber>
    </recommendedName>
</protein>
<evidence type="ECO:0000256" key="5">
    <source>
        <dbReference type="ARBA" id="ARBA00022737"/>
    </source>
</evidence>
<dbReference type="CDD" id="cd13980">
    <property type="entry name" value="STKc_Vps15"/>
    <property type="match status" value="1"/>
</dbReference>
<dbReference type="PANTHER" id="PTHR17583">
    <property type="entry name" value="PHOSPHOINOSITIDE 3-KINASE REGULATORY SUBUNIT 4"/>
    <property type="match status" value="1"/>
</dbReference>
<dbReference type="SUPFAM" id="SSF56112">
    <property type="entry name" value="Protein kinase-like (PK-like)"/>
    <property type="match status" value="1"/>
</dbReference>
<dbReference type="InterPro" id="IPR001680">
    <property type="entry name" value="WD40_rpt"/>
</dbReference>
<feature type="repeat" description="HEAT" evidence="9">
    <location>
        <begin position="513"/>
        <end position="544"/>
    </location>
</feature>
<feature type="domain" description="Protein kinase" evidence="12">
    <location>
        <begin position="25"/>
        <end position="319"/>
    </location>
</feature>
<evidence type="ECO:0000256" key="1">
    <source>
        <dbReference type="ARBA" id="ARBA00012513"/>
    </source>
</evidence>
<keyword evidence="8" id="KW-0067">ATP-binding</keyword>
<dbReference type="FunFam" id="1.10.510.10:FF:000497">
    <property type="entry name" value="Phosphoinositide 3-kinase regulatory subunit"/>
    <property type="match status" value="1"/>
</dbReference>
<evidence type="ECO:0000256" key="9">
    <source>
        <dbReference type="PROSITE-ProRule" id="PRU00103"/>
    </source>
</evidence>